<proteinExistence type="predicted"/>
<protein>
    <submittedName>
        <fullName evidence="1">Uncharacterized protein</fullName>
    </submittedName>
</protein>
<keyword evidence="2" id="KW-1185">Reference proteome</keyword>
<reference evidence="1" key="1">
    <citation type="journal article" date="2021" name="Nat. Commun.">
        <title>Genetic determinants of endophytism in the Arabidopsis root mycobiome.</title>
        <authorList>
            <person name="Mesny F."/>
            <person name="Miyauchi S."/>
            <person name="Thiergart T."/>
            <person name="Pickel B."/>
            <person name="Atanasova L."/>
            <person name="Karlsson M."/>
            <person name="Huettel B."/>
            <person name="Barry K.W."/>
            <person name="Haridas S."/>
            <person name="Chen C."/>
            <person name="Bauer D."/>
            <person name="Andreopoulos W."/>
            <person name="Pangilinan J."/>
            <person name="LaButti K."/>
            <person name="Riley R."/>
            <person name="Lipzen A."/>
            <person name="Clum A."/>
            <person name="Drula E."/>
            <person name="Henrissat B."/>
            <person name="Kohler A."/>
            <person name="Grigoriev I.V."/>
            <person name="Martin F.M."/>
            <person name="Hacquard S."/>
        </authorList>
    </citation>
    <scope>NUCLEOTIDE SEQUENCE</scope>
    <source>
        <strain evidence="1">MPI-CAGE-AT-0016</strain>
    </source>
</reference>
<accession>A0A8K0T9U6</accession>
<evidence type="ECO:0000313" key="1">
    <source>
        <dbReference type="EMBL" id="KAH7358901.1"/>
    </source>
</evidence>
<dbReference type="AlphaFoldDB" id="A0A8K0T9U6"/>
<dbReference type="Proteomes" id="UP000813385">
    <property type="component" value="Unassembled WGS sequence"/>
</dbReference>
<organism evidence="1 2">
    <name type="scientific">Plectosphaerella cucumerina</name>
    <dbReference type="NCBI Taxonomy" id="40658"/>
    <lineage>
        <taxon>Eukaryota</taxon>
        <taxon>Fungi</taxon>
        <taxon>Dikarya</taxon>
        <taxon>Ascomycota</taxon>
        <taxon>Pezizomycotina</taxon>
        <taxon>Sordariomycetes</taxon>
        <taxon>Hypocreomycetidae</taxon>
        <taxon>Glomerellales</taxon>
        <taxon>Plectosphaerellaceae</taxon>
        <taxon>Plectosphaerella</taxon>
    </lineage>
</organism>
<gene>
    <name evidence="1" type="ORF">B0T11DRAFT_109654</name>
</gene>
<sequence length="222" mass="24678">MTFIHHESVLVLRRVLGQRRDWGHSVVASRSILWGRAVSRCPTQSRPCPAPWVAPSSNTIIPSGWTRKERRLVTLNIYGTGEGATALALEIFPSLMSFEDSLIRNGNDQPQVTSISPTKSNLSGRIPSNDSIILLWHKVYMPTLTCRTKFFSTPTFRCTEAADDVPMTSLPQQPTLPALVCQPAVYPCETFASGWQLTQPSLTDSLLIVPWRPRGRDYGSPS</sequence>
<dbReference type="EMBL" id="JAGPXD010000004">
    <property type="protein sequence ID" value="KAH7358901.1"/>
    <property type="molecule type" value="Genomic_DNA"/>
</dbReference>
<name>A0A8K0T9U6_9PEZI</name>
<evidence type="ECO:0000313" key="2">
    <source>
        <dbReference type="Proteomes" id="UP000813385"/>
    </source>
</evidence>
<comment type="caution">
    <text evidence="1">The sequence shown here is derived from an EMBL/GenBank/DDBJ whole genome shotgun (WGS) entry which is preliminary data.</text>
</comment>